<gene>
    <name evidence="11" type="ORF">Lyticum_00481</name>
</gene>
<feature type="transmembrane region" description="Helical" evidence="9">
    <location>
        <begin position="272"/>
        <end position="290"/>
    </location>
</feature>
<feature type="domain" description="EamA" evidence="10">
    <location>
        <begin position="158"/>
        <end position="285"/>
    </location>
</feature>
<keyword evidence="5 9" id="KW-0812">Transmembrane</keyword>
<dbReference type="GO" id="GO:0006865">
    <property type="term" value="P:amino acid transport"/>
    <property type="evidence" value="ECO:0007669"/>
    <property type="project" value="UniProtKB-KW"/>
</dbReference>
<keyword evidence="6" id="KW-0029">Amino-acid transport</keyword>
<dbReference type="InterPro" id="IPR000620">
    <property type="entry name" value="EamA_dom"/>
</dbReference>
<dbReference type="RefSeq" id="WP_322498739.1">
    <property type="nucleotide sequence ID" value="NZ_JARGYU010000002.1"/>
</dbReference>
<evidence type="ECO:0000259" key="10">
    <source>
        <dbReference type="Pfam" id="PF00892"/>
    </source>
</evidence>
<feature type="transmembrane region" description="Helical" evidence="9">
    <location>
        <begin position="188"/>
        <end position="206"/>
    </location>
</feature>
<feature type="transmembrane region" description="Helical" evidence="9">
    <location>
        <begin position="158"/>
        <end position="176"/>
    </location>
</feature>
<feature type="transmembrane region" description="Helical" evidence="9">
    <location>
        <begin position="17"/>
        <end position="35"/>
    </location>
</feature>
<name>A0AAE5AH93_9RICK</name>
<evidence type="ECO:0000256" key="4">
    <source>
        <dbReference type="ARBA" id="ARBA00019341"/>
    </source>
</evidence>
<keyword evidence="8 9" id="KW-0472">Membrane</keyword>
<dbReference type="Proteomes" id="UP001289135">
    <property type="component" value="Unassembled WGS sequence"/>
</dbReference>
<reference evidence="11" key="1">
    <citation type="submission" date="2023-02" db="EMBL/GenBank/DDBJ databases">
        <title>Host association and intracellularity evolved multiple times independently in the Rickettsiales.</title>
        <authorList>
            <person name="Castelli M."/>
            <person name="Nardi T."/>
            <person name="Gammuto L."/>
            <person name="Bellinzona G."/>
            <person name="Sabaneyeva E."/>
            <person name="Potekhin A."/>
            <person name="Serra V."/>
            <person name="Petroni G."/>
            <person name="Sassera D."/>
        </authorList>
    </citation>
    <scope>NUCLEOTIDE SEQUENCE</scope>
    <source>
        <strain evidence="11">USBL-36I1</strain>
    </source>
</reference>
<feature type="transmembrane region" description="Helical" evidence="9">
    <location>
        <begin position="47"/>
        <end position="65"/>
    </location>
</feature>
<comment type="caution">
    <text evidence="11">The sequence shown here is derived from an EMBL/GenBank/DDBJ whole genome shotgun (WGS) entry which is preliminary data.</text>
</comment>
<dbReference type="PANTHER" id="PTHR22911">
    <property type="entry name" value="ACYL-MALONYL CONDENSING ENZYME-RELATED"/>
    <property type="match status" value="1"/>
</dbReference>
<dbReference type="PANTHER" id="PTHR22911:SF6">
    <property type="entry name" value="SOLUTE CARRIER FAMILY 35 MEMBER G1"/>
    <property type="match status" value="1"/>
</dbReference>
<evidence type="ECO:0000256" key="1">
    <source>
        <dbReference type="ARBA" id="ARBA00004028"/>
    </source>
</evidence>
<comment type="similarity">
    <text evidence="3">Belongs to the drug/metabolite transporter (DMT) superfamily. 10 TMS drug/metabolite exporter (DME) (TC 2.A.7.3) family.</text>
</comment>
<protein>
    <recommendedName>
        <fullName evidence="4">S-adenosylmethionine uptake transporter</fullName>
    </recommendedName>
</protein>
<evidence type="ECO:0000256" key="6">
    <source>
        <dbReference type="ARBA" id="ARBA00022970"/>
    </source>
</evidence>
<dbReference type="AlphaFoldDB" id="A0AAE5AH93"/>
<dbReference type="InterPro" id="IPR037185">
    <property type="entry name" value="EmrE-like"/>
</dbReference>
<evidence type="ECO:0000256" key="5">
    <source>
        <dbReference type="ARBA" id="ARBA00022692"/>
    </source>
</evidence>
<feature type="transmembrane region" description="Helical" evidence="9">
    <location>
        <begin position="77"/>
        <end position="95"/>
    </location>
</feature>
<keyword evidence="12" id="KW-1185">Reference proteome</keyword>
<dbReference type="Pfam" id="PF00892">
    <property type="entry name" value="EamA"/>
    <property type="match status" value="2"/>
</dbReference>
<organism evidence="11 12">
    <name type="scientific">Lyticum sinuosum</name>
    <dbReference type="NCBI Taxonomy" id="1332059"/>
    <lineage>
        <taxon>Bacteria</taxon>
        <taxon>Pseudomonadati</taxon>
        <taxon>Pseudomonadota</taxon>
        <taxon>Alphaproteobacteria</taxon>
        <taxon>Rickettsiales</taxon>
        <taxon>Lyticum</taxon>
    </lineage>
</organism>
<comment type="function">
    <text evidence="1">Transports S-adenosylmethionine.</text>
</comment>
<evidence type="ECO:0000313" key="12">
    <source>
        <dbReference type="Proteomes" id="UP001289135"/>
    </source>
</evidence>
<comment type="subcellular location">
    <subcellularLocation>
        <location evidence="2">Membrane</location>
        <topology evidence="2">Multi-pass membrane protein</topology>
    </subcellularLocation>
</comment>
<evidence type="ECO:0000256" key="2">
    <source>
        <dbReference type="ARBA" id="ARBA00004141"/>
    </source>
</evidence>
<dbReference type="GO" id="GO:0016020">
    <property type="term" value="C:membrane"/>
    <property type="evidence" value="ECO:0007669"/>
    <property type="project" value="UniProtKB-SubCell"/>
</dbReference>
<keyword evidence="6" id="KW-0813">Transport</keyword>
<dbReference type="Gene3D" id="1.10.3730.20">
    <property type="match status" value="1"/>
</dbReference>
<accession>A0AAE5AH93</accession>
<sequence>MERTHEKIKSIRSTRRGIILMIIHAIAMSILYVISKKLTKIISPEQVAFLYKLGVFVIAFPWYLAKGLYQTIKTNVIHWHFARGGFSLLATIFFYKAIQSIKVADAAAITYLENILVMLVGVFFFKEKFSLSKIIIAICGITGALLIIKPGFESFSSSYIYIMYSLVFWMCNNIVVKVLGKTEKTHTQLFYSSLFGSILAIPMIIGKNWNGIELWYNFQYIPALAVLHAIHVIAFFRSFKAAEISTVMPFDYSRLIFTGILGYCLFNEKPDAISLLGYFIICFGGIYSVYNETVLK</sequence>
<evidence type="ECO:0000256" key="9">
    <source>
        <dbReference type="SAM" id="Phobius"/>
    </source>
</evidence>
<evidence type="ECO:0000256" key="8">
    <source>
        <dbReference type="ARBA" id="ARBA00023136"/>
    </source>
</evidence>
<dbReference type="SUPFAM" id="SSF103481">
    <property type="entry name" value="Multidrug resistance efflux transporter EmrE"/>
    <property type="match status" value="2"/>
</dbReference>
<feature type="transmembrane region" description="Helical" evidence="9">
    <location>
        <begin position="134"/>
        <end position="152"/>
    </location>
</feature>
<feature type="transmembrane region" description="Helical" evidence="9">
    <location>
        <begin position="107"/>
        <end position="125"/>
    </location>
</feature>
<keyword evidence="7 9" id="KW-1133">Transmembrane helix</keyword>
<evidence type="ECO:0000256" key="7">
    <source>
        <dbReference type="ARBA" id="ARBA00022989"/>
    </source>
</evidence>
<evidence type="ECO:0000313" key="11">
    <source>
        <dbReference type="EMBL" id="MDZ5761310.1"/>
    </source>
</evidence>
<dbReference type="EMBL" id="JARGYU010000002">
    <property type="protein sequence ID" value="MDZ5761310.1"/>
    <property type="molecule type" value="Genomic_DNA"/>
</dbReference>
<feature type="domain" description="EamA" evidence="10">
    <location>
        <begin position="16"/>
        <end position="148"/>
    </location>
</feature>
<proteinExistence type="inferred from homology"/>
<evidence type="ECO:0000256" key="3">
    <source>
        <dbReference type="ARBA" id="ARBA00009853"/>
    </source>
</evidence>
<feature type="transmembrane region" description="Helical" evidence="9">
    <location>
        <begin position="218"/>
        <end position="236"/>
    </location>
</feature>